<reference evidence="3" key="2">
    <citation type="submission" date="2021-10" db="EMBL/GenBank/DDBJ databases">
        <title>Phylogenomics reveals ancestral predisposition of the termite-cultivated fungus Termitomyces towards a domesticated lifestyle.</title>
        <authorList>
            <person name="Auxier B."/>
            <person name="Grum-Grzhimaylo A."/>
            <person name="Cardenas M.E."/>
            <person name="Lodge J.D."/>
            <person name="Laessoe T."/>
            <person name="Pedersen O."/>
            <person name="Smith M.E."/>
            <person name="Kuyper T.W."/>
            <person name="Franco-Molano E.A."/>
            <person name="Baroni T.J."/>
            <person name="Aanen D.K."/>
        </authorList>
    </citation>
    <scope>NUCLEOTIDE SEQUENCE</scope>
    <source>
        <strain evidence="3">D49</strain>
    </source>
</reference>
<comment type="caution">
    <text evidence="3">The sequence shown here is derived from an EMBL/GenBank/DDBJ whole genome shotgun (WGS) entry which is preliminary data.</text>
</comment>
<proteinExistence type="inferred from homology"/>
<dbReference type="Proteomes" id="UP000717328">
    <property type="component" value="Unassembled WGS sequence"/>
</dbReference>
<protein>
    <submittedName>
        <fullName evidence="3">Uncharacterized protein</fullName>
    </submittedName>
</protein>
<dbReference type="InterPro" id="IPR037045">
    <property type="entry name" value="S8pro/Inhibitor_I9_sf"/>
</dbReference>
<keyword evidence="2" id="KW-0732">Signal</keyword>
<comment type="caution">
    <text evidence="1">Lacks conserved residue(s) required for the propagation of feature annotation.</text>
</comment>
<dbReference type="OrthoDB" id="19448at2759"/>
<dbReference type="EMBL" id="JABCKI010005982">
    <property type="protein sequence ID" value="KAG5636054.1"/>
    <property type="molecule type" value="Genomic_DNA"/>
</dbReference>
<accession>A0A9P7FPR5</accession>
<dbReference type="AlphaFoldDB" id="A0A9P7FPR5"/>
<name>A0A9P7FPR5_9AGAR</name>
<evidence type="ECO:0000256" key="2">
    <source>
        <dbReference type="SAM" id="SignalP"/>
    </source>
</evidence>
<dbReference type="Gene3D" id="3.30.70.80">
    <property type="entry name" value="Peptidase S8 propeptide/proteinase inhibitor I9"/>
    <property type="match status" value="1"/>
</dbReference>
<reference evidence="3" key="1">
    <citation type="submission" date="2021-02" db="EMBL/GenBank/DDBJ databases">
        <authorList>
            <person name="Nieuwenhuis M."/>
            <person name="Van De Peppel L.J.J."/>
        </authorList>
    </citation>
    <scope>NUCLEOTIDE SEQUENCE</scope>
    <source>
        <strain evidence="3">D49</strain>
    </source>
</reference>
<dbReference type="PROSITE" id="PS51892">
    <property type="entry name" value="SUBTILASE"/>
    <property type="match status" value="1"/>
</dbReference>
<gene>
    <name evidence="3" type="ORF">H0H81_009251</name>
</gene>
<feature type="chain" id="PRO_5040234844" evidence="2">
    <location>
        <begin position="20"/>
        <end position="153"/>
    </location>
</feature>
<comment type="similarity">
    <text evidence="1">Belongs to the peptidase S8 family.</text>
</comment>
<sequence length="153" mass="16719">MHFLTSIVATITLAVPIFASPVLLHPIQKFDGEITGKYIVKLKNGIPLANVLGQLVGARITHSDWTIINAFAGELDDVSLALLRVSPDVEYIVQDGVRRAFATQTQRNAPWGLSRIDQSASLTNRNTNSLSFSYIYDDSAGRGVDIYIVDTGE</sequence>
<evidence type="ECO:0000313" key="3">
    <source>
        <dbReference type="EMBL" id="KAG5636054.1"/>
    </source>
</evidence>
<organism evidence="3 4">
    <name type="scientific">Sphagnurus paluster</name>
    <dbReference type="NCBI Taxonomy" id="117069"/>
    <lineage>
        <taxon>Eukaryota</taxon>
        <taxon>Fungi</taxon>
        <taxon>Dikarya</taxon>
        <taxon>Basidiomycota</taxon>
        <taxon>Agaricomycotina</taxon>
        <taxon>Agaricomycetes</taxon>
        <taxon>Agaricomycetidae</taxon>
        <taxon>Agaricales</taxon>
        <taxon>Tricholomatineae</taxon>
        <taxon>Lyophyllaceae</taxon>
        <taxon>Sphagnurus</taxon>
    </lineage>
</organism>
<feature type="signal peptide" evidence="2">
    <location>
        <begin position="1"/>
        <end position="19"/>
    </location>
</feature>
<evidence type="ECO:0000256" key="1">
    <source>
        <dbReference type="PROSITE-ProRule" id="PRU01240"/>
    </source>
</evidence>
<evidence type="ECO:0000313" key="4">
    <source>
        <dbReference type="Proteomes" id="UP000717328"/>
    </source>
</evidence>
<keyword evidence="4" id="KW-1185">Reference proteome</keyword>
<dbReference type="SUPFAM" id="SSF54897">
    <property type="entry name" value="Protease propeptides/inhibitors"/>
    <property type="match status" value="1"/>
</dbReference>